<keyword evidence="1" id="KW-0489">Methyltransferase</keyword>
<evidence type="ECO:0000313" key="5">
    <source>
        <dbReference type="EMBL" id="CAF9935892.1"/>
    </source>
</evidence>
<name>A0A8H3G3B4_9LECA</name>
<dbReference type="Pfam" id="PF00891">
    <property type="entry name" value="Methyltransf_2"/>
    <property type="match status" value="1"/>
</dbReference>
<proteinExistence type="predicted"/>
<sequence length="247" mass="28241">MPAAAKIVDYLKQIGPRVPKHQHEAPFTYAEKVTLFEWMKQYPEQREYFDNFMAERRREMLRWFDIYPAANLTSGLRSGPEDVLIVDIGGSHGHDLISFKARCNDLPGRCILQDLSETIDSIQTPLPGIESIVYDFFTPQPVINARIYFLGTVCHDWADEPCIKFLSNTAKAMKKNYSTLLIYDYVVPETGASLRAAAMDLQMMCLFAGVERTESQWRAILDASGLELVQVWYSKTQFESVIQARLV</sequence>
<feature type="domain" description="O-methyltransferase C-terminal" evidence="4">
    <location>
        <begin position="19"/>
        <end position="225"/>
    </location>
</feature>
<gene>
    <name evidence="5" type="ORF">IMSHALPRED_010382</name>
</gene>
<keyword evidence="6" id="KW-1185">Reference proteome</keyword>
<keyword evidence="2" id="KW-0808">Transferase</keyword>
<evidence type="ECO:0000259" key="4">
    <source>
        <dbReference type="Pfam" id="PF00891"/>
    </source>
</evidence>
<dbReference type="Gene3D" id="3.40.50.150">
    <property type="entry name" value="Vaccinia Virus protein VP39"/>
    <property type="match status" value="1"/>
</dbReference>
<dbReference type="EMBL" id="CAJPDT010000087">
    <property type="protein sequence ID" value="CAF9935892.1"/>
    <property type="molecule type" value="Genomic_DNA"/>
</dbReference>
<protein>
    <recommendedName>
        <fullName evidence="4">O-methyltransferase C-terminal domain-containing protein</fullName>
    </recommendedName>
</protein>
<accession>A0A8H3G3B4</accession>
<dbReference type="OrthoDB" id="1535081at2759"/>
<dbReference type="PROSITE" id="PS51683">
    <property type="entry name" value="SAM_OMT_II"/>
    <property type="match status" value="1"/>
</dbReference>
<keyword evidence="3" id="KW-0949">S-adenosyl-L-methionine</keyword>
<reference evidence="5" key="1">
    <citation type="submission" date="2021-03" db="EMBL/GenBank/DDBJ databases">
        <authorList>
            <person name="Tagirdzhanova G."/>
        </authorList>
    </citation>
    <scope>NUCLEOTIDE SEQUENCE</scope>
</reference>
<dbReference type="SUPFAM" id="SSF53335">
    <property type="entry name" value="S-adenosyl-L-methionine-dependent methyltransferases"/>
    <property type="match status" value="1"/>
</dbReference>
<dbReference type="PANTHER" id="PTHR43712:SF11">
    <property type="entry name" value="O-METHYLTRANSFERASE (AFU_ORTHOLOGUE AFUA_2G17820)-RELATED"/>
    <property type="match status" value="1"/>
</dbReference>
<evidence type="ECO:0000256" key="2">
    <source>
        <dbReference type="ARBA" id="ARBA00022679"/>
    </source>
</evidence>
<dbReference type="PANTHER" id="PTHR43712">
    <property type="entry name" value="PUTATIVE (AFU_ORTHOLOGUE AFUA_4G14580)-RELATED"/>
    <property type="match status" value="1"/>
</dbReference>
<dbReference type="InterPro" id="IPR001077">
    <property type="entry name" value="COMT_C"/>
</dbReference>
<evidence type="ECO:0000313" key="6">
    <source>
        <dbReference type="Proteomes" id="UP000664534"/>
    </source>
</evidence>
<comment type="caution">
    <text evidence="5">The sequence shown here is derived from an EMBL/GenBank/DDBJ whole genome shotgun (WGS) entry which is preliminary data.</text>
</comment>
<dbReference type="InterPro" id="IPR029063">
    <property type="entry name" value="SAM-dependent_MTases_sf"/>
</dbReference>
<evidence type="ECO:0000256" key="1">
    <source>
        <dbReference type="ARBA" id="ARBA00022603"/>
    </source>
</evidence>
<dbReference type="GO" id="GO:0008171">
    <property type="term" value="F:O-methyltransferase activity"/>
    <property type="evidence" value="ECO:0007669"/>
    <property type="project" value="InterPro"/>
</dbReference>
<evidence type="ECO:0000256" key="3">
    <source>
        <dbReference type="ARBA" id="ARBA00022691"/>
    </source>
</evidence>
<dbReference type="Proteomes" id="UP000664534">
    <property type="component" value="Unassembled WGS sequence"/>
</dbReference>
<organism evidence="5 6">
    <name type="scientific">Imshaugia aleurites</name>
    <dbReference type="NCBI Taxonomy" id="172621"/>
    <lineage>
        <taxon>Eukaryota</taxon>
        <taxon>Fungi</taxon>
        <taxon>Dikarya</taxon>
        <taxon>Ascomycota</taxon>
        <taxon>Pezizomycotina</taxon>
        <taxon>Lecanoromycetes</taxon>
        <taxon>OSLEUM clade</taxon>
        <taxon>Lecanoromycetidae</taxon>
        <taxon>Lecanorales</taxon>
        <taxon>Lecanorineae</taxon>
        <taxon>Parmeliaceae</taxon>
        <taxon>Imshaugia</taxon>
    </lineage>
</organism>
<dbReference type="AlphaFoldDB" id="A0A8H3G3B4"/>
<dbReference type="GO" id="GO:0032259">
    <property type="term" value="P:methylation"/>
    <property type="evidence" value="ECO:0007669"/>
    <property type="project" value="UniProtKB-KW"/>
</dbReference>
<dbReference type="InterPro" id="IPR016461">
    <property type="entry name" value="COMT-like"/>
</dbReference>